<accession>A0A521FUI6</accession>
<sequence length="46" mass="5109">MINSYGISYLCDAKKKDSAINIPMIIKKTPTILPIFSSICVVYAFP</sequence>
<organism evidence="1 2">
    <name type="scientific">Pedobacter westerhofensis</name>
    <dbReference type="NCBI Taxonomy" id="425512"/>
    <lineage>
        <taxon>Bacteria</taxon>
        <taxon>Pseudomonadati</taxon>
        <taxon>Bacteroidota</taxon>
        <taxon>Sphingobacteriia</taxon>
        <taxon>Sphingobacteriales</taxon>
        <taxon>Sphingobacteriaceae</taxon>
        <taxon>Pedobacter</taxon>
    </lineage>
</organism>
<name>A0A521FUI6_9SPHI</name>
<protein>
    <submittedName>
        <fullName evidence="1">Uncharacterized protein</fullName>
    </submittedName>
</protein>
<evidence type="ECO:0000313" key="1">
    <source>
        <dbReference type="EMBL" id="SMO99240.1"/>
    </source>
</evidence>
<proteinExistence type="predicted"/>
<dbReference type="AlphaFoldDB" id="A0A521FUI6"/>
<reference evidence="1 2" key="1">
    <citation type="submission" date="2017-05" db="EMBL/GenBank/DDBJ databases">
        <authorList>
            <person name="Varghese N."/>
            <person name="Submissions S."/>
        </authorList>
    </citation>
    <scope>NUCLEOTIDE SEQUENCE [LARGE SCALE GENOMIC DNA]</scope>
    <source>
        <strain evidence="1 2">DSM 19036</strain>
    </source>
</reference>
<dbReference type="EMBL" id="FXTN01000021">
    <property type="protein sequence ID" value="SMO99240.1"/>
    <property type="molecule type" value="Genomic_DNA"/>
</dbReference>
<gene>
    <name evidence="1" type="ORF">SAMN06265348_12111</name>
</gene>
<dbReference type="Proteomes" id="UP000320300">
    <property type="component" value="Unassembled WGS sequence"/>
</dbReference>
<evidence type="ECO:0000313" key="2">
    <source>
        <dbReference type="Proteomes" id="UP000320300"/>
    </source>
</evidence>
<keyword evidence="2" id="KW-1185">Reference proteome</keyword>